<sequence>MNIQKWEYRLAWIDIHMSPVLAMARWGTRVPGEKKPRAGMGEVEGYINEFGEQGWELTGVVNGSDKDGVMTRAVLFFRRPKHEQDR</sequence>
<evidence type="ECO:0008006" key="2">
    <source>
        <dbReference type="Google" id="ProtNLM"/>
    </source>
</evidence>
<accession>A0A7V0T6N3</accession>
<dbReference type="Proteomes" id="UP000885672">
    <property type="component" value="Unassembled WGS sequence"/>
</dbReference>
<dbReference type="EMBL" id="DSBX01000294">
    <property type="protein sequence ID" value="HDR00158.1"/>
    <property type="molecule type" value="Genomic_DNA"/>
</dbReference>
<name>A0A7V0T6N3_UNCW3</name>
<evidence type="ECO:0000313" key="1">
    <source>
        <dbReference type="EMBL" id="HDR00158.1"/>
    </source>
</evidence>
<reference evidence="1" key="1">
    <citation type="journal article" date="2020" name="mSystems">
        <title>Genome- and Community-Level Interaction Insights into Carbon Utilization and Element Cycling Functions of Hydrothermarchaeota in Hydrothermal Sediment.</title>
        <authorList>
            <person name="Zhou Z."/>
            <person name="Liu Y."/>
            <person name="Xu W."/>
            <person name="Pan J."/>
            <person name="Luo Z.H."/>
            <person name="Li M."/>
        </authorList>
    </citation>
    <scope>NUCLEOTIDE SEQUENCE [LARGE SCALE GENOMIC DNA]</scope>
    <source>
        <strain evidence="1">SpSt-1182</strain>
    </source>
</reference>
<organism evidence="1">
    <name type="scientific">candidate division WOR-3 bacterium</name>
    <dbReference type="NCBI Taxonomy" id="2052148"/>
    <lineage>
        <taxon>Bacteria</taxon>
        <taxon>Bacteria division WOR-3</taxon>
    </lineage>
</organism>
<gene>
    <name evidence="1" type="ORF">ENN51_07750</name>
</gene>
<comment type="caution">
    <text evidence="1">The sequence shown here is derived from an EMBL/GenBank/DDBJ whole genome shotgun (WGS) entry which is preliminary data.</text>
</comment>
<protein>
    <recommendedName>
        <fullName evidence="2">DUF4177 domain-containing protein</fullName>
    </recommendedName>
</protein>
<proteinExistence type="predicted"/>
<dbReference type="AlphaFoldDB" id="A0A7V0T6N3"/>